<dbReference type="EMBL" id="JAUTXU010000303">
    <property type="protein sequence ID" value="KAK3686766.1"/>
    <property type="molecule type" value="Genomic_DNA"/>
</dbReference>
<organism evidence="1 2">
    <name type="scientific">Vermiconidia calcicola</name>
    <dbReference type="NCBI Taxonomy" id="1690605"/>
    <lineage>
        <taxon>Eukaryota</taxon>
        <taxon>Fungi</taxon>
        <taxon>Dikarya</taxon>
        <taxon>Ascomycota</taxon>
        <taxon>Pezizomycotina</taxon>
        <taxon>Dothideomycetes</taxon>
        <taxon>Dothideomycetidae</taxon>
        <taxon>Mycosphaerellales</taxon>
        <taxon>Extremaceae</taxon>
        <taxon>Vermiconidia</taxon>
    </lineage>
</organism>
<proteinExistence type="predicted"/>
<protein>
    <submittedName>
        <fullName evidence="1">Uncharacterized protein</fullName>
    </submittedName>
</protein>
<name>A0ACC3MF53_9PEZI</name>
<comment type="caution">
    <text evidence="1">The sequence shown here is derived from an EMBL/GenBank/DDBJ whole genome shotgun (WGS) entry which is preliminary data.</text>
</comment>
<sequence>MSRSLLSKPILNTRSFTTTASKLATSSQQQQSSSQTGNADSNAKSKSGDLTDKAIQSSKKKSILEQDEELRQKMAGLSGEGGEAGVEYENGEPVAMKRSVKNNMFRYI</sequence>
<dbReference type="Proteomes" id="UP001281147">
    <property type="component" value="Unassembled WGS sequence"/>
</dbReference>
<keyword evidence="2" id="KW-1185">Reference proteome</keyword>
<gene>
    <name evidence="1" type="ORF">LTR37_019481</name>
</gene>
<evidence type="ECO:0000313" key="2">
    <source>
        <dbReference type="Proteomes" id="UP001281147"/>
    </source>
</evidence>
<reference evidence="1" key="1">
    <citation type="submission" date="2023-07" db="EMBL/GenBank/DDBJ databases">
        <title>Black Yeasts Isolated from many extreme environments.</title>
        <authorList>
            <person name="Coleine C."/>
            <person name="Stajich J.E."/>
            <person name="Selbmann L."/>
        </authorList>
    </citation>
    <scope>NUCLEOTIDE SEQUENCE</scope>
    <source>
        <strain evidence="1">CCFEE 5714</strain>
    </source>
</reference>
<accession>A0ACC3MF53</accession>
<evidence type="ECO:0000313" key="1">
    <source>
        <dbReference type="EMBL" id="KAK3686766.1"/>
    </source>
</evidence>